<dbReference type="PANTHER" id="PTHR42840:SF5">
    <property type="entry name" value="NAD(P)-BINDING ROSSMANN-FOLD SUPERFAMILY PROTEIN"/>
    <property type="match status" value="1"/>
</dbReference>
<comment type="similarity">
    <text evidence="1">Belongs to the Gfo/Idh/MocA family.</text>
</comment>
<dbReference type="GO" id="GO:0016491">
    <property type="term" value="F:oxidoreductase activity"/>
    <property type="evidence" value="ECO:0007669"/>
    <property type="project" value="TreeGrafter"/>
</dbReference>
<evidence type="ECO:0000259" key="3">
    <source>
        <dbReference type="Pfam" id="PF22725"/>
    </source>
</evidence>
<dbReference type="InterPro" id="IPR055170">
    <property type="entry name" value="GFO_IDH_MocA-like_dom"/>
</dbReference>
<accession>A0A1X6NLL1</accession>
<feature type="domain" description="Gfo/Idh/MocA-like oxidoreductase N-terminal" evidence="2">
    <location>
        <begin position="9"/>
        <end position="138"/>
    </location>
</feature>
<proteinExistence type="inferred from homology"/>
<dbReference type="OrthoDB" id="64915at2759"/>
<reference evidence="4 5" key="1">
    <citation type="submission" date="2017-03" db="EMBL/GenBank/DDBJ databases">
        <title>WGS assembly of Porphyra umbilicalis.</title>
        <authorList>
            <person name="Brawley S.H."/>
            <person name="Blouin N.A."/>
            <person name="Ficko-Blean E."/>
            <person name="Wheeler G.L."/>
            <person name="Lohr M."/>
            <person name="Goodson H.V."/>
            <person name="Jenkins J.W."/>
            <person name="Blaby-Haas C.E."/>
            <person name="Helliwell K.E."/>
            <person name="Chan C."/>
            <person name="Marriage T."/>
            <person name="Bhattacharya D."/>
            <person name="Klein A.S."/>
            <person name="Badis Y."/>
            <person name="Brodie J."/>
            <person name="Cao Y."/>
            <person name="Collen J."/>
            <person name="Dittami S.M."/>
            <person name="Gachon C.M."/>
            <person name="Green B.R."/>
            <person name="Karpowicz S."/>
            <person name="Kim J.W."/>
            <person name="Kudahl U."/>
            <person name="Lin S."/>
            <person name="Michel G."/>
            <person name="Mittag M."/>
            <person name="Olson B.J."/>
            <person name="Pangilinan J."/>
            <person name="Peng Y."/>
            <person name="Qiu H."/>
            <person name="Shu S."/>
            <person name="Singer J.T."/>
            <person name="Smith A.G."/>
            <person name="Sprecher B.N."/>
            <person name="Wagner V."/>
            <person name="Wang W."/>
            <person name="Wang Z.-Y."/>
            <person name="Yan J."/>
            <person name="Yarish C."/>
            <person name="Zoeuner-Riek S."/>
            <person name="Zhuang Y."/>
            <person name="Zou Y."/>
            <person name="Lindquist E.A."/>
            <person name="Grimwood J."/>
            <person name="Barry K."/>
            <person name="Rokhsar D.S."/>
            <person name="Schmutz J."/>
            <person name="Stiller J.W."/>
            <person name="Grossman A.R."/>
            <person name="Prochnik S.E."/>
        </authorList>
    </citation>
    <scope>NUCLEOTIDE SEQUENCE [LARGE SCALE GENOMIC DNA]</scope>
    <source>
        <strain evidence="4">4086291</strain>
    </source>
</reference>
<protein>
    <recommendedName>
        <fullName evidence="6">Gfo/Idh/MocA-like oxidoreductase N-terminal domain-containing protein</fullName>
    </recommendedName>
</protein>
<evidence type="ECO:0000259" key="2">
    <source>
        <dbReference type="Pfam" id="PF01408"/>
    </source>
</evidence>
<dbReference type="PANTHER" id="PTHR42840">
    <property type="entry name" value="NAD(P)-BINDING ROSSMANN-FOLD SUPERFAMILY PROTEIN-RELATED"/>
    <property type="match status" value="1"/>
</dbReference>
<feature type="domain" description="GFO/IDH/MocA-like oxidoreductase" evidence="3">
    <location>
        <begin position="164"/>
        <end position="291"/>
    </location>
</feature>
<evidence type="ECO:0000313" key="5">
    <source>
        <dbReference type="Proteomes" id="UP000218209"/>
    </source>
</evidence>
<dbReference type="GO" id="GO:0000166">
    <property type="term" value="F:nucleotide binding"/>
    <property type="evidence" value="ECO:0007669"/>
    <property type="project" value="InterPro"/>
</dbReference>
<sequence length="385" mass="37743">MAPSPTPPLRVALLGAGIFARTAHLGALAPHVRAGAVTVAAVWSRSAAPAAALASAYADVTPGGTPPPSALSGDAALDSLLGGGDGHAIDAVVLAVPIPALAALSARCLAAGHHVLSEKPLAHSLSAAREVLAAAAAAAGRAPAGERPPPRYAVAENFRFEPAFRRAAALVAAGTAGSLLAVTLTGHSAMPPDSPYAATAWRQAPAHRGGVLSDGGVHSVAALRAVTGRAVRRVVGASVTAGTADGARAAAPDGLAAVVALDGGATAAVSLCFAVGTRAWRLRVAGTEGAVDVERGAREGAGGYWVRWDTRGGGGGGGEEFHPFGGVEAEVSAWVAACRGGDGSKADAVHPLLAGAEAFADLAVIDAVLVAAERGGGADVERLDD</sequence>
<dbReference type="InterPro" id="IPR036291">
    <property type="entry name" value="NAD(P)-bd_dom_sf"/>
</dbReference>
<dbReference type="GO" id="GO:0006740">
    <property type="term" value="P:NADPH regeneration"/>
    <property type="evidence" value="ECO:0007669"/>
    <property type="project" value="TreeGrafter"/>
</dbReference>
<organism evidence="4 5">
    <name type="scientific">Porphyra umbilicalis</name>
    <name type="common">Purple laver</name>
    <name type="synonym">Red alga</name>
    <dbReference type="NCBI Taxonomy" id="2786"/>
    <lineage>
        <taxon>Eukaryota</taxon>
        <taxon>Rhodophyta</taxon>
        <taxon>Bangiophyceae</taxon>
        <taxon>Bangiales</taxon>
        <taxon>Bangiaceae</taxon>
        <taxon>Porphyra</taxon>
    </lineage>
</organism>
<dbReference type="Proteomes" id="UP000218209">
    <property type="component" value="Unassembled WGS sequence"/>
</dbReference>
<dbReference type="Gene3D" id="3.30.360.10">
    <property type="entry name" value="Dihydrodipicolinate Reductase, domain 2"/>
    <property type="match status" value="1"/>
</dbReference>
<dbReference type="AlphaFoldDB" id="A0A1X6NLL1"/>
<name>A0A1X6NLL1_PORUM</name>
<dbReference type="GO" id="GO:0005737">
    <property type="term" value="C:cytoplasm"/>
    <property type="evidence" value="ECO:0007669"/>
    <property type="project" value="TreeGrafter"/>
</dbReference>
<dbReference type="SUPFAM" id="SSF55347">
    <property type="entry name" value="Glyceraldehyde-3-phosphate dehydrogenase-like, C-terminal domain"/>
    <property type="match status" value="1"/>
</dbReference>
<keyword evidence="5" id="KW-1185">Reference proteome</keyword>
<dbReference type="Pfam" id="PF22725">
    <property type="entry name" value="GFO_IDH_MocA_C3"/>
    <property type="match status" value="1"/>
</dbReference>
<dbReference type="EMBL" id="KV919562">
    <property type="protein sequence ID" value="OSX69420.1"/>
    <property type="molecule type" value="Genomic_DNA"/>
</dbReference>
<evidence type="ECO:0008006" key="6">
    <source>
        <dbReference type="Google" id="ProtNLM"/>
    </source>
</evidence>
<dbReference type="InterPro" id="IPR000683">
    <property type="entry name" value="Gfo/Idh/MocA-like_OxRdtase_N"/>
</dbReference>
<gene>
    <name evidence="4" type="ORF">BU14_1527s0001</name>
</gene>
<dbReference type="Pfam" id="PF01408">
    <property type="entry name" value="GFO_IDH_MocA"/>
    <property type="match status" value="1"/>
</dbReference>
<evidence type="ECO:0000256" key="1">
    <source>
        <dbReference type="ARBA" id="ARBA00010928"/>
    </source>
</evidence>
<dbReference type="Gene3D" id="3.40.50.720">
    <property type="entry name" value="NAD(P)-binding Rossmann-like Domain"/>
    <property type="match status" value="1"/>
</dbReference>
<dbReference type="SUPFAM" id="SSF51735">
    <property type="entry name" value="NAD(P)-binding Rossmann-fold domains"/>
    <property type="match status" value="1"/>
</dbReference>
<evidence type="ECO:0000313" key="4">
    <source>
        <dbReference type="EMBL" id="OSX69420.1"/>
    </source>
</evidence>